<dbReference type="RefSeq" id="WP_179759046.1">
    <property type="nucleotide sequence ID" value="NZ_OCPC01000003.1"/>
</dbReference>
<organism evidence="7 8">
    <name type="scientific">Hoeflea halophila</name>
    <dbReference type="NCBI Taxonomy" id="714899"/>
    <lineage>
        <taxon>Bacteria</taxon>
        <taxon>Pseudomonadati</taxon>
        <taxon>Pseudomonadota</taxon>
        <taxon>Alphaproteobacteria</taxon>
        <taxon>Hyphomicrobiales</taxon>
        <taxon>Rhizobiaceae</taxon>
        <taxon>Hoeflea</taxon>
    </lineage>
</organism>
<feature type="transmembrane region" description="Helical" evidence="6">
    <location>
        <begin position="211"/>
        <end position="233"/>
    </location>
</feature>
<evidence type="ECO:0000256" key="4">
    <source>
        <dbReference type="ARBA" id="ARBA00022989"/>
    </source>
</evidence>
<evidence type="ECO:0000256" key="5">
    <source>
        <dbReference type="ARBA" id="ARBA00023136"/>
    </source>
</evidence>
<dbReference type="GO" id="GO:0055085">
    <property type="term" value="P:transmembrane transport"/>
    <property type="evidence" value="ECO:0007669"/>
    <property type="project" value="TreeGrafter"/>
</dbReference>
<evidence type="ECO:0000256" key="1">
    <source>
        <dbReference type="ARBA" id="ARBA00004141"/>
    </source>
</evidence>
<keyword evidence="3 6" id="KW-0812">Transmembrane</keyword>
<keyword evidence="4 6" id="KW-1133">Transmembrane helix</keyword>
<dbReference type="Pfam" id="PF01594">
    <property type="entry name" value="AI-2E_transport"/>
    <property type="match status" value="1"/>
</dbReference>
<dbReference type="Proteomes" id="UP000219465">
    <property type="component" value="Unassembled WGS sequence"/>
</dbReference>
<proteinExistence type="inferred from homology"/>
<keyword evidence="8" id="KW-1185">Reference proteome</keyword>
<feature type="transmembrane region" description="Helical" evidence="6">
    <location>
        <begin position="163"/>
        <end position="191"/>
    </location>
</feature>
<sequence length="372" mass="39785">MNVQSPLGHPEITTIKRVLIGIFIVIIAQVLFVAQEVVMPMVLGLLIALTLRPVVRFAEKRGIPAGVSAFMVIVCLAGGLGFGAYSMSGPITDLIASAPETGVKIRAKFAEYRDEIEAVKEASEQVETLAQGTDAEEAQKVVVQQPALLTAAASNAFSSLTTFVVALILALLLLSTGTLFYEKVVAIMPLLSEKKRALRVIYDVERQVSRYLFTISLINAGLGTAIGIGLWLYEMPNPVMWGCIAAVLNFLPFIGAWAGTAAVAATAMVVYPTLGTAMVAPAIYFGLTAIEGNFLTPLIVGRRLELNIVAVFLTVTVWGWLWGLLGALMAVPILVGIKVLCDNFESMHAFGQFLSGRPAAEVHDGPDEIRPA</sequence>
<gene>
    <name evidence="7" type="ORF">SAMN05877838_2550</name>
</gene>
<evidence type="ECO:0000256" key="3">
    <source>
        <dbReference type="ARBA" id="ARBA00022692"/>
    </source>
</evidence>
<comment type="subcellular location">
    <subcellularLocation>
        <location evidence="1">Membrane</location>
        <topology evidence="1">Multi-pass membrane protein</topology>
    </subcellularLocation>
</comment>
<reference evidence="8" key="1">
    <citation type="submission" date="2017-08" db="EMBL/GenBank/DDBJ databases">
        <authorList>
            <person name="Varghese N."/>
            <person name="Submissions S."/>
        </authorList>
    </citation>
    <scope>NUCLEOTIDE SEQUENCE [LARGE SCALE GENOMIC DNA]</scope>
    <source>
        <strain evidence="8">KCTC 23107</strain>
    </source>
</reference>
<comment type="similarity">
    <text evidence="2">Belongs to the autoinducer-2 exporter (AI-2E) (TC 2.A.86) family.</text>
</comment>
<dbReference type="PANTHER" id="PTHR21716">
    <property type="entry name" value="TRANSMEMBRANE PROTEIN"/>
    <property type="match status" value="1"/>
</dbReference>
<dbReference type="AlphaFoldDB" id="A0A286ICA8"/>
<feature type="transmembrane region" description="Helical" evidence="6">
    <location>
        <begin position="310"/>
        <end position="337"/>
    </location>
</feature>
<feature type="transmembrane region" description="Helical" evidence="6">
    <location>
        <begin position="63"/>
        <end position="85"/>
    </location>
</feature>
<protein>
    <submittedName>
        <fullName evidence="7">Predicted PurR-regulated permease PerM</fullName>
    </submittedName>
</protein>
<evidence type="ECO:0000313" key="7">
    <source>
        <dbReference type="EMBL" id="SOE17647.1"/>
    </source>
</evidence>
<evidence type="ECO:0000313" key="8">
    <source>
        <dbReference type="Proteomes" id="UP000219465"/>
    </source>
</evidence>
<evidence type="ECO:0000256" key="2">
    <source>
        <dbReference type="ARBA" id="ARBA00009773"/>
    </source>
</evidence>
<evidence type="ECO:0000256" key="6">
    <source>
        <dbReference type="SAM" id="Phobius"/>
    </source>
</evidence>
<dbReference type="InterPro" id="IPR002549">
    <property type="entry name" value="AI-2E-like"/>
</dbReference>
<accession>A0A286ICA8</accession>
<feature type="transmembrane region" description="Helical" evidence="6">
    <location>
        <begin position="20"/>
        <end position="51"/>
    </location>
</feature>
<feature type="transmembrane region" description="Helical" evidence="6">
    <location>
        <begin position="269"/>
        <end position="290"/>
    </location>
</feature>
<dbReference type="PANTHER" id="PTHR21716:SF16">
    <property type="entry name" value="BLL1467 PROTEIN"/>
    <property type="match status" value="1"/>
</dbReference>
<dbReference type="EMBL" id="OCPC01000003">
    <property type="protein sequence ID" value="SOE17647.1"/>
    <property type="molecule type" value="Genomic_DNA"/>
</dbReference>
<keyword evidence="5 6" id="KW-0472">Membrane</keyword>
<feature type="transmembrane region" description="Helical" evidence="6">
    <location>
        <begin position="239"/>
        <end position="257"/>
    </location>
</feature>
<name>A0A286ICA8_9HYPH</name>
<dbReference type="GO" id="GO:0016020">
    <property type="term" value="C:membrane"/>
    <property type="evidence" value="ECO:0007669"/>
    <property type="project" value="UniProtKB-SubCell"/>
</dbReference>